<accession>A0A839ZA53</accession>
<proteinExistence type="predicted"/>
<keyword evidence="2" id="KW-1185">Reference proteome</keyword>
<evidence type="ECO:0000313" key="1">
    <source>
        <dbReference type="EMBL" id="MBB3771605.1"/>
    </source>
</evidence>
<dbReference type="RefSeq" id="WP_183189759.1">
    <property type="nucleotide sequence ID" value="NZ_JACICD010000003.1"/>
</dbReference>
<dbReference type="Proteomes" id="UP000533469">
    <property type="component" value="Unassembled WGS sequence"/>
</dbReference>
<dbReference type="AlphaFoldDB" id="A0A839ZA53"/>
<sequence length="113" mass="12220">MNAAPQTLTPDERQALSAIADVLIPRFAHMPSASDVELCGPPIDRALGARPDLLATARSLAKQARGSHAEDIVREIEVDDPKTLNAVLQLMAGAYFMLPEVRSILGYAGQERR</sequence>
<reference evidence="1 2" key="1">
    <citation type="submission" date="2020-08" db="EMBL/GenBank/DDBJ databases">
        <title>Genomic Encyclopedia of Type Strains, Phase IV (KMG-IV): sequencing the most valuable type-strain genomes for metagenomic binning, comparative biology and taxonomic classification.</title>
        <authorList>
            <person name="Goeker M."/>
        </authorList>
    </citation>
    <scope>NUCLEOTIDE SEQUENCE [LARGE SCALE GENOMIC DNA]</scope>
    <source>
        <strain evidence="1 2">DSM 5895</strain>
    </source>
</reference>
<gene>
    <name evidence="1" type="ORF">FHS55_002204</name>
</gene>
<name>A0A839ZA53_9HYPH</name>
<dbReference type="EMBL" id="JACICD010000003">
    <property type="protein sequence ID" value="MBB3771605.1"/>
    <property type="molecule type" value="Genomic_DNA"/>
</dbReference>
<evidence type="ECO:0000313" key="2">
    <source>
        <dbReference type="Proteomes" id="UP000533469"/>
    </source>
</evidence>
<comment type="caution">
    <text evidence="1">The sequence shown here is derived from an EMBL/GenBank/DDBJ whole genome shotgun (WGS) entry which is preliminary data.</text>
</comment>
<protein>
    <submittedName>
        <fullName evidence="1">Uncharacterized protein</fullName>
    </submittedName>
</protein>
<organism evidence="1 2">
    <name type="scientific">Ancylobacter tetraedralis</name>
    <dbReference type="NCBI Taxonomy" id="217068"/>
    <lineage>
        <taxon>Bacteria</taxon>
        <taxon>Pseudomonadati</taxon>
        <taxon>Pseudomonadota</taxon>
        <taxon>Alphaproteobacteria</taxon>
        <taxon>Hyphomicrobiales</taxon>
        <taxon>Xanthobacteraceae</taxon>
        <taxon>Ancylobacter</taxon>
    </lineage>
</organism>